<dbReference type="AlphaFoldDB" id="A0A6B0QU19"/>
<comment type="caution">
    <text evidence="1">The sequence shown here is derived from an EMBL/GenBank/DDBJ whole genome shotgun (WGS) entry which is preliminary data.</text>
</comment>
<evidence type="ECO:0000313" key="2">
    <source>
        <dbReference type="Proteomes" id="UP000322234"/>
    </source>
</evidence>
<dbReference type="Proteomes" id="UP000322234">
    <property type="component" value="Unassembled WGS sequence"/>
</dbReference>
<gene>
    <name evidence="1" type="ORF">E5288_WYG013620</name>
</gene>
<evidence type="ECO:0000313" key="1">
    <source>
        <dbReference type="EMBL" id="MXQ79886.1"/>
    </source>
</evidence>
<dbReference type="EMBL" id="VBQZ03000003">
    <property type="protein sequence ID" value="MXQ79886.1"/>
    <property type="molecule type" value="Genomic_DNA"/>
</dbReference>
<keyword evidence="2" id="KW-1185">Reference proteome</keyword>
<sequence length="157" mass="17065">MKVLMLRDKNGEIEAQVSAQTDAKGGGAAPVCLIGPEEIFLKQAGLIINLPSKEISEPLTTIFSWLTFIHSGSGAANSILPVRSPSQVETMCICSWFSKHIPVSSCGRDDWTSGSTSCVLGVWLVVSGDGVDSITGVLKARYRRRRGQLWFYNTNVF</sequence>
<name>A0A6B0QU19_9CETA</name>
<proteinExistence type="predicted"/>
<organism evidence="1 2">
    <name type="scientific">Bos mutus</name>
    <name type="common">wild yak</name>
    <dbReference type="NCBI Taxonomy" id="72004"/>
    <lineage>
        <taxon>Eukaryota</taxon>
        <taxon>Metazoa</taxon>
        <taxon>Chordata</taxon>
        <taxon>Craniata</taxon>
        <taxon>Vertebrata</taxon>
        <taxon>Euteleostomi</taxon>
        <taxon>Mammalia</taxon>
        <taxon>Eutheria</taxon>
        <taxon>Laurasiatheria</taxon>
        <taxon>Artiodactyla</taxon>
        <taxon>Ruminantia</taxon>
        <taxon>Pecora</taxon>
        <taxon>Bovidae</taxon>
        <taxon>Bovinae</taxon>
        <taxon>Bos</taxon>
    </lineage>
</organism>
<accession>A0A6B0QU19</accession>
<reference evidence="1" key="1">
    <citation type="submission" date="2019-10" db="EMBL/GenBank/DDBJ databases">
        <title>The sequence and de novo assembly of the wild yak genome.</title>
        <authorList>
            <person name="Liu Y."/>
        </authorList>
    </citation>
    <scope>NUCLEOTIDE SEQUENCE [LARGE SCALE GENOMIC DNA]</scope>
    <source>
        <strain evidence="1">WY2019</strain>
    </source>
</reference>
<protein>
    <submittedName>
        <fullName evidence="1">Uncharacterized protein</fullName>
    </submittedName>
</protein>